<organism evidence="1 2">
    <name type="scientific">Butyricimonas virosa</name>
    <dbReference type="NCBI Taxonomy" id="544645"/>
    <lineage>
        <taxon>Bacteria</taxon>
        <taxon>Pseudomonadati</taxon>
        <taxon>Bacteroidota</taxon>
        <taxon>Bacteroidia</taxon>
        <taxon>Bacteroidales</taxon>
        <taxon>Odoribacteraceae</taxon>
        <taxon>Butyricimonas</taxon>
    </lineage>
</organism>
<protein>
    <submittedName>
        <fullName evidence="1">DUF4929 domain-containing protein</fullName>
    </submittedName>
</protein>
<reference evidence="1 2" key="1">
    <citation type="submission" date="2018-08" db="EMBL/GenBank/DDBJ databases">
        <title>A genome reference for cultivated species of the human gut microbiota.</title>
        <authorList>
            <person name="Zou Y."/>
            <person name="Xue W."/>
            <person name="Luo G."/>
        </authorList>
    </citation>
    <scope>NUCLEOTIDE SEQUENCE [LARGE SCALE GENOMIC DNA]</scope>
    <source>
        <strain evidence="1 2">AF14-49</strain>
    </source>
</reference>
<dbReference type="AlphaFoldDB" id="A0A412X1I8"/>
<dbReference type="Proteomes" id="UP000283589">
    <property type="component" value="Unassembled WGS sequence"/>
</dbReference>
<proteinExistence type="predicted"/>
<comment type="caution">
    <text evidence="1">The sequence shown here is derived from an EMBL/GenBank/DDBJ whole genome shotgun (WGS) entry which is preliminary data.</text>
</comment>
<dbReference type="STRING" id="1121130.GCA_000519105_02185"/>
<accession>A0A412X1I8</accession>
<dbReference type="InterPro" id="IPR032562">
    <property type="entry name" value="DUF4929"/>
</dbReference>
<dbReference type="Pfam" id="PF16283">
    <property type="entry name" value="DUF4929"/>
    <property type="match status" value="1"/>
</dbReference>
<evidence type="ECO:0000313" key="2">
    <source>
        <dbReference type="Proteomes" id="UP000283589"/>
    </source>
</evidence>
<name>A0A412X1I8_9BACT</name>
<gene>
    <name evidence="1" type="ORF">DWW18_08080</name>
</gene>
<evidence type="ECO:0000313" key="1">
    <source>
        <dbReference type="EMBL" id="RGV34271.1"/>
    </source>
</evidence>
<sequence>MVIRCQPRLSRTTIVGRYRFQQANIGITRWSNKMKDGRYWLCEVIGINYKSLVMSTMGKLQIMLLFLVAVFSGCSETDERAYVGKNSIYIRTEGDPVILAMDDEPLKATLMLIRAYDKDVSFEIDVKYLTEGAEDLVTVNPAIVTIPAGEKSVDFEIISNKKGVVADKVQLEIGVKYPLPEADMGRVEEVLRVVVKPYMEAEDLTEEQQALLEGYKAKGLDLSKWIGVIPVKVSVEVPPTDGLESLINGMKKVYTGKTVITLSEDATAEQPILKMTNNPMGLTEFMYDMLRKETVENDMFWYYDPGEGEINPYMAMMELIGLSKTSLETFEMTLDNIRVDFPNNGVSNVEFLGGRPDIWDETELVTVVPFAYNYSAWNRLKELLDAGDNELAQEYVDYGATLDPTQYLFYSGIDEDYWEDGNWMEPQGVLTGNKLTFQFNFDHYSAGGYSIIRVEYTLSE</sequence>
<dbReference type="EMBL" id="QRZA01000008">
    <property type="protein sequence ID" value="RGV34271.1"/>
    <property type="molecule type" value="Genomic_DNA"/>
</dbReference>